<feature type="binding site" evidence="13">
    <location>
        <position position="328"/>
    </location>
    <ligand>
        <name>UDP-N-acetyl-alpha-D-glucosamine</name>
        <dbReference type="ChEBI" id="CHEBI:57705"/>
    </ligand>
</feature>
<dbReference type="GO" id="GO:0051301">
    <property type="term" value="P:cell division"/>
    <property type="evidence" value="ECO:0007669"/>
    <property type="project" value="UniProtKB-KW"/>
</dbReference>
<feature type="modified residue" description="2-(S-cysteinyl)pyruvic acid O-phosphothioketal" evidence="13">
    <location>
        <position position="117"/>
    </location>
</feature>
<evidence type="ECO:0000313" key="15">
    <source>
        <dbReference type="EMBL" id="REL25643.1"/>
    </source>
</evidence>
<comment type="pathway">
    <text evidence="2 13">Cell wall biogenesis; peptidoglycan biosynthesis.</text>
</comment>
<dbReference type="InterPro" id="IPR050068">
    <property type="entry name" value="MurA_subfamily"/>
</dbReference>
<comment type="caution">
    <text evidence="15">The sequence shown here is derived from an EMBL/GenBank/DDBJ whole genome shotgun (WGS) entry which is preliminary data.</text>
</comment>
<evidence type="ECO:0000256" key="1">
    <source>
        <dbReference type="ARBA" id="ARBA00004496"/>
    </source>
</evidence>
<feature type="active site" description="Proton donor" evidence="13">
    <location>
        <position position="117"/>
    </location>
</feature>
<comment type="catalytic activity">
    <reaction evidence="12 13">
        <text>phosphoenolpyruvate + UDP-N-acetyl-alpha-D-glucosamine = UDP-N-acetyl-3-O-(1-carboxyvinyl)-alpha-D-glucosamine + phosphate</text>
        <dbReference type="Rhea" id="RHEA:18681"/>
        <dbReference type="ChEBI" id="CHEBI:43474"/>
        <dbReference type="ChEBI" id="CHEBI:57705"/>
        <dbReference type="ChEBI" id="CHEBI:58702"/>
        <dbReference type="ChEBI" id="CHEBI:68483"/>
        <dbReference type="EC" id="2.5.1.7"/>
    </reaction>
</comment>
<dbReference type="HAMAP" id="MF_00111">
    <property type="entry name" value="MurA"/>
    <property type="match status" value="1"/>
</dbReference>
<accession>A0A3E0TML9</accession>
<dbReference type="GO" id="GO:0071555">
    <property type="term" value="P:cell wall organization"/>
    <property type="evidence" value="ECO:0007669"/>
    <property type="project" value="UniProtKB-KW"/>
</dbReference>
<evidence type="ECO:0000256" key="8">
    <source>
        <dbReference type="ARBA" id="ARBA00023306"/>
    </source>
</evidence>
<comment type="subcellular location">
    <subcellularLocation>
        <location evidence="1 13">Cytoplasm</location>
    </subcellularLocation>
</comment>
<dbReference type="OrthoDB" id="9803760at2"/>
<evidence type="ECO:0000256" key="10">
    <source>
        <dbReference type="ARBA" id="ARBA00023317"/>
    </source>
</evidence>
<dbReference type="GO" id="GO:0008360">
    <property type="term" value="P:regulation of cell shape"/>
    <property type="evidence" value="ECO:0007669"/>
    <property type="project" value="UniProtKB-KW"/>
</dbReference>
<evidence type="ECO:0000256" key="5">
    <source>
        <dbReference type="ARBA" id="ARBA00022679"/>
    </source>
</evidence>
<sequence>MDSFKINGGNRLHGEVTISGAKNAALPILMAAILTDQKVQISNVPRLNDINTTIKLLEQLGAKVSWQAANTLEITAGSIDQHVASYELVKTMRASILVLGPLLAKFGHAEVSLPGGCAIGARPVDLHIQGLKQMGATIDVEQGYIKAKIDGRLQGATIFMDTVSVTGTENLMMAAALAEGTTIIENAAREPEIVDLAEFLNAMGAKVAGAGTDTLTIEGVTSLASTEHSVMADRIETGTFLVAAAVTQGHIKCLNAEPKALDAVISKLQEAGAQVTTGDDWIELEMTTRPTAVNVKTAPHPAFPTDMQAQFVTLNVLAQGSAHVTETIFENRFMHVPELQRMGANIALEGNTAITTGVEQLNGAQVMATDLRASASLVIAGLVATSETQVDRIYHIDRGYQHIEDKLQALGADITRVKTS</sequence>
<dbReference type="UniPathway" id="UPA00219"/>
<evidence type="ECO:0000256" key="2">
    <source>
        <dbReference type="ARBA" id="ARBA00004752"/>
    </source>
</evidence>
<dbReference type="InterPro" id="IPR001986">
    <property type="entry name" value="Enolpyruvate_Tfrase_dom"/>
</dbReference>
<keyword evidence="5 13" id="KW-0808">Transferase</keyword>
<keyword evidence="4 13" id="KW-0132">Cell division</keyword>
<keyword evidence="7 13" id="KW-0573">Peptidoglycan synthesis</keyword>
<dbReference type="NCBIfam" id="TIGR01072">
    <property type="entry name" value="murA"/>
    <property type="match status" value="1"/>
</dbReference>
<dbReference type="InterPro" id="IPR036968">
    <property type="entry name" value="Enolpyruvate_Tfrase_sf"/>
</dbReference>
<reference evidence="15 16" key="1">
    <citation type="submission" date="2018-08" db="EMBL/GenBank/DDBJ databases">
        <title>Thalassotalea euphylliae genome.</title>
        <authorList>
            <person name="Summers S."/>
            <person name="Rice S.A."/>
            <person name="Freckelton M.L."/>
            <person name="Nedved B.T."/>
            <person name="Hadfield M.G."/>
        </authorList>
    </citation>
    <scope>NUCLEOTIDE SEQUENCE [LARGE SCALE GENOMIC DNA]</scope>
    <source>
        <strain evidence="15 16">H1</strain>
    </source>
</reference>
<dbReference type="NCBIfam" id="NF006873">
    <property type="entry name" value="PRK09369.1"/>
    <property type="match status" value="1"/>
</dbReference>
<dbReference type="RefSeq" id="WP_116006773.1">
    <property type="nucleotide sequence ID" value="NZ_QUOU01000001.1"/>
</dbReference>
<gene>
    <name evidence="13 15" type="primary">murA</name>
    <name evidence="15" type="ORF">DXX93_03135</name>
</gene>
<dbReference type="AlphaFoldDB" id="A0A3E0TML9"/>
<keyword evidence="9 13" id="KW-0961">Cell wall biogenesis/degradation</keyword>
<evidence type="ECO:0000256" key="7">
    <source>
        <dbReference type="ARBA" id="ARBA00022984"/>
    </source>
</evidence>
<keyword evidence="10 13" id="KW-0670">Pyruvate</keyword>
<dbReference type="EMBL" id="QUOU01000001">
    <property type="protein sequence ID" value="REL25643.1"/>
    <property type="molecule type" value="Genomic_DNA"/>
</dbReference>
<keyword evidence="3 13" id="KW-0963">Cytoplasm</keyword>
<dbReference type="EC" id="2.5.1.7" evidence="13"/>
<evidence type="ECO:0000256" key="13">
    <source>
        <dbReference type="HAMAP-Rule" id="MF_00111"/>
    </source>
</evidence>
<feature type="binding site" evidence="13">
    <location>
        <begin position="122"/>
        <end position="126"/>
    </location>
    <ligand>
        <name>UDP-N-acetyl-alpha-D-glucosamine</name>
        <dbReference type="ChEBI" id="CHEBI:57705"/>
    </ligand>
</feature>
<dbReference type="Pfam" id="PF00275">
    <property type="entry name" value="EPSP_synthase"/>
    <property type="match status" value="1"/>
</dbReference>
<protein>
    <recommendedName>
        <fullName evidence="13">UDP-N-acetylglucosamine 1-carboxyvinyltransferase</fullName>
        <ecNumber evidence="13">2.5.1.7</ecNumber>
    </recommendedName>
    <alternativeName>
        <fullName evidence="13">Enoylpyruvate transferase</fullName>
    </alternativeName>
    <alternativeName>
        <fullName evidence="13">UDP-N-acetylglucosamine enolpyruvyl transferase</fullName>
        <shortName evidence="13">EPT</shortName>
    </alternativeName>
</protein>
<evidence type="ECO:0000259" key="14">
    <source>
        <dbReference type="Pfam" id="PF00275"/>
    </source>
</evidence>
<feature type="domain" description="Enolpyruvate transferase" evidence="14">
    <location>
        <begin position="7"/>
        <end position="407"/>
    </location>
</feature>
<name>A0A3E0TML9_9GAMM</name>
<organism evidence="15 16">
    <name type="scientific">Thalassotalea euphylliae</name>
    <dbReference type="NCBI Taxonomy" id="1655234"/>
    <lineage>
        <taxon>Bacteria</taxon>
        <taxon>Pseudomonadati</taxon>
        <taxon>Pseudomonadota</taxon>
        <taxon>Gammaproteobacteria</taxon>
        <taxon>Alteromonadales</taxon>
        <taxon>Colwelliaceae</taxon>
        <taxon>Thalassotalea</taxon>
    </lineage>
</organism>
<keyword evidence="8 13" id="KW-0131">Cell cycle</keyword>
<evidence type="ECO:0000256" key="12">
    <source>
        <dbReference type="ARBA" id="ARBA00047527"/>
    </source>
</evidence>
<dbReference type="Gene3D" id="3.65.10.10">
    <property type="entry name" value="Enolpyruvate transferase domain"/>
    <property type="match status" value="2"/>
</dbReference>
<feature type="binding site" evidence="13">
    <location>
        <position position="306"/>
    </location>
    <ligand>
        <name>UDP-N-acetyl-alpha-D-glucosamine</name>
        <dbReference type="ChEBI" id="CHEBI:57705"/>
    </ligand>
</feature>
<dbReference type="PANTHER" id="PTHR43783">
    <property type="entry name" value="UDP-N-ACETYLGLUCOSAMINE 1-CARBOXYVINYLTRANSFERASE"/>
    <property type="match status" value="1"/>
</dbReference>
<comment type="similarity">
    <text evidence="11 13">Belongs to the EPSP synthase family. MurA subfamily.</text>
</comment>
<dbReference type="GO" id="GO:0009252">
    <property type="term" value="P:peptidoglycan biosynthetic process"/>
    <property type="evidence" value="ECO:0007669"/>
    <property type="project" value="UniProtKB-UniRule"/>
</dbReference>
<feature type="binding site" evidence="13">
    <location>
        <position position="93"/>
    </location>
    <ligand>
        <name>UDP-N-acetyl-alpha-D-glucosamine</name>
        <dbReference type="ChEBI" id="CHEBI:57705"/>
    </ligand>
</feature>
<dbReference type="PANTHER" id="PTHR43783:SF1">
    <property type="entry name" value="UDP-N-ACETYLGLUCOSAMINE 1-CARBOXYVINYLTRANSFERASE"/>
    <property type="match status" value="1"/>
</dbReference>
<evidence type="ECO:0000256" key="9">
    <source>
        <dbReference type="ARBA" id="ARBA00023316"/>
    </source>
</evidence>
<evidence type="ECO:0000256" key="11">
    <source>
        <dbReference type="ARBA" id="ARBA00038367"/>
    </source>
</evidence>
<comment type="caution">
    <text evidence="13">Lacks conserved residue(s) required for the propagation of feature annotation.</text>
</comment>
<dbReference type="InterPro" id="IPR005750">
    <property type="entry name" value="UDP_GlcNAc_COvinyl_MurA"/>
</dbReference>
<evidence type="ECO:0000313" key="16">
    <source>
        <dbReference type="Proteomes" id="UP000256478"/>
    </source>
</evidence>
<dbReference type="Proteomes" id="UP000256478">
    <property type="component" value="Unassembled WGS sequence"/>
</dbReference>
<dbReference type="GO" id="GO:0008760">
    <property type="term" value="F:UDP-N-acetylglucosamine 1-carboxyvinyltransferase activity"/>
    <property type="evidence" value="ECO:0007669"/>
    <property type="project" value="UniProtKB-UniRule"/>
</dbReference>
<proteinExistence type="inferred from homology"/>
<dbReference type="FunFam" id="3.65.10.10:FF:000001">
    <property type="entry name" value="UDP-N-acetylglucosamine 1-carboxyvinyltransferase"/>
    <property type="match status" value="1"/>
</dbReference>
<keyword evidence="6 13" id="KW-0133">Cell shape</keyword>
<dbReference type="SUPFAM" id="SSF55205">
    <property type="entry name" value="EPT/RTPC-like"/>
    <property type="match status" value="1"/>
</dbReference>
<feature type="binding site" evidence="13">
    <location>
        <begin position="22"/>
        <end position="23"/>
    </location>
    <ligand>
        <name>phosphoenolpyruvate</name>
        <dbReference type="ChEBI" id="CHEBI:58702"/>
    </ligand>
</feature>
<dbReference type="CDD" id="cd01555">
    <property type="entry name" value="UdpNAET"/>
    <property type="match status" value="1"/>
</dbReference>
<evidence type="ECO:0000256" key="3">
    <source>
        <dbReference type="ARBA" id="ARBA00022490"/>
    </source>
</evidence>
<evidence type="ECO:0000256" key="6">
    <source>
        <dbReference type="ARBA" id="ARBA00022960"/>
    </source>
</evidence>
<dbReference type="InterPro" id="IPR013792">
    <property type="entry name" value="RNA3'P_cycl/enolpyr_Trfase_a/b"/>
</dbReference>
<dbReference type="GO" id="GO:0019277">
    <property type="term" value="P:UDP-N-acetylgalactosamine biosynthetic process"/>
    <property type="evidence" value="ECO:0007669"/>
    <property type="project" value="InterPro"/>
</dbReference>
<comment type="function">
    <text evidence="13">Cell wall formation. Adds enolpyruvyl to UDP-N-acetylglucosamine.</text>
</comment>
<evidence type="ECO:0000256" key="4">
    <source>
        <dbReference type="ARBA" id="ARBA00022618"/>
    </source>
</evidence>
<dbReference type="GO" id="GO:0005737">
    <property type="term" value="C:cytoplasm"/>
    <property type="evidence" value="ECO:0007669"/>
    <property type="project" value="UniProtKB-SubCell"/>
</dbReference>